<reference evidence="3" key="2">
    <citation type="submission" date="2023-05" db="EMBL/GenBank/DDBJ databases">
        <authorList>
            <consortium name="Lawrence Berkeley National Laboratory"/>
            <person name="Steindorff A."/>
            <person name="Hensen N."/>
            <person name="Bonometti L."/>
            <person name="Westerberg I."/>
            <person name="Brannstrom I.O."/>
            <person name="Guillou S."/>
            <person name="Cros-Aarteil S."/>
            <person name="Calhoun S."/>
            <person name="Haridas S."/>
            <person name="Kuo A."/>
            <person name="Mondo S."/>
            <person name="Pangilinan J."/>
            <person name="Riley R."/>
            <person name="Labutti K."/>
            <person name="Andreopoulos B."/>
            <person name="Lipzen A."/>
            <person name="Chen C."/>
            <person name="Yanf M."/>
            <person name="Daum C."/>
            <person name="Ng V."/>
            <person name="Clum A."/>
            <person name="Ohm R."/>
            <person name="Martin F."/>
            <person name="Silar P."/>
            <person name="Natvig D."/>
            <person name="Lalanne C."/>
            <person name="Gautier V."/>
            <person name="Ament-Velasquez S.L."/>
            <person name="Kruys A."/>
            <person name="Hutchinson M.I."/>
            <person name="Powell A.J."/>
            <person name="Barry K."/>
            <person name="Miller A.N."/>
            <person name="Grigoriev I.V."/>
            <person name="Debuchy R."/>
            <person name="Gladieux P."/>
            <person name="Thoren M.H."/>
            <person name="Johannesson H."/>
        </authorList>
    </citation>
    <scope>NUCLEOTIDE SEQUENCE</scope>
    <source>
        <strain evidence="3">PSN309</strain>
    </source>
</reference>
<feature type="compositionally biased region" description="Polar residues" evidence="1">
    <location>
        <begin position="228"/>
        <end position="248"/>
    </location>
</feature>
<name>A0AAN7AJ06_9PEZI</name>
<evidence type="ECO:0000313" key="3">
    <source>
        <dbReference type="EMBL" id="KAK4190461.1"/>
    </source>
</evidence>
<feature type="compositionally biased region" description="Low complexity" evidence="1">
    <location>
        <begin position="160"/>
        <end position="183"/>
    </location>
</feature>
<reference evidence="3" key="1">
    <citation type="journal article" date="2023" name="Mol. Phylogenet. Evol.">
        <title>Genome-scale phylogeny and comparative genomics of the fungal order Sordariales.</title>
        <authorList>
            <person name="Hensen N."/>
            <person name="Bonometti L."/>
            <person name="Westerberg I."/>
            <person name="Brannstrom I.O."/>
            <person name="Guillou S."/>
            <person name="Cros-Aarteil S."/>
            <person name="Calhoun S."/>
            <person name="Haridas S."/>
            <person name="Kuo A."/>
            <person name="Mondo S."/>
            <person name="Pangilinan J."/>
            <person name="Riley R."/>
            <person name="LaButti K."/>
            <person name="Andreopoulos B."/>
            <person name="Lipzen A."/>
            <person name="Chen C."/>
            <person name="Yan M."/>
            <person name="Daum C."/>
            <person name="Ng V."/>
            <person name="Clum A."/>
            <person name="Steindorff A."/>
            <person name="Ohm R.A."/>
            <person name="Martin F."/>
            <person name="Silar P."/>
            <person name="Natvig D.O."/>
            <person name="Lalanne C."/>
            <person name="Gautier V."/>
            <person name="Ament-Velasquez S.L."/>
            <person name="Kruys A."/>
            <person name="Hutchinson M.I."/>
            <person name="Powell A.J."/>
            <person name="Barry K."/>
            <person name="Miller A.N."/>
            <person name="Grigoriev I.V."/>
            <person name="Debuchy R."/>
            <person name="Gladieux P."/>
            <person name="Hiltunen Thoren M."/>
            <person name="Johannesson H."/>
        </authorList>
    </citation>
    <scope>NUCLEOTIDE SEQUENCE</scope>
    <source>
        <strain evidence="3">PSN309</strain>
    </source>
</reference>
<evidence type="ECO:0000313" key="4">
    <source>
        <dbReference type="Proteomes" id="UP001302126"/>
    </source>
</evidence>
<evidence type="ECO:0000256" key="2">
    <source>
        <dbReference type="SAM" id="Phobius"/>
    </source>
</evidence>
<evidence type="ECO:0008006" key="5">
    <source>
        <dbReference type="Google" id="ProtNLM"/>
    </source>
</evidence>
<keyword evidence="2" id="KW-0812">Transmembrane</keyword>
<feature type="transmembrane region" description="Helical" evidence="2">
    <location>
        <begin position="252"/>
        <end position="274"/>
    </location>
</feature>
<organism evidence="3 4">
    <name type="scientific">Podospora australis</name>
    <dbReference type="NCBI Taxonomy" id="1536484"/>
    <lineage>
        <taxon>Eukaryota</taxon>
        <taxon>Fungi</taxon>
        <taxon>Dikarya</taxon>
        <taxon>Ascomycota</taxon>
        <taxon>Pezizomycotina</taxon>
        <taxon>Sordariomycetes</taxon>
        <taxon>Sordariomycetidae</taxon>
        <taxon>Sordariales</taxon>
        <taxon>Podosporaceae</taxon>
        <taxon>Podospora</taxon>
    </lineage>
</organism>
<dbReference type="AlphaFoldDB" id="A0AAN7AJ06"/>
<feature type="region of interest" description="Disordered" evidence="1">
    <location>
        <begin position="342"/>
        <end position="401"/>
    </location>
</feature>
<keyword evidence="2" id="KW-0472">Membrane</keyword>
<accession>A0AAN7AJ06</accession>
<feature type="region of interest" description="Disordered" evidence="1">
    <location>
        <begin position="151"/>
        <end position="191"/>
    </location>
</feature>
<dbReference type="EMBL" id="MU864366">
    <property type="protein sequence ID" value="KAK4190461.1"/>
    <property type="molecule type" value="Genomic_DNA"/>
</dbReference>
<keyword evidence="2" id="KW-1133">Transmembrane helix</keyword>
<protein>
    <recommendedName>
        <fullName evidence="5">Mid2 domain-containing protein</fullName>
    </recommendedName>
</protein>
<feature type="compositionally biased region" description="Polar residues" evidence="1">
    <location>
        <begin position="376"/>
        <end position="389"/>
    </location>
</feature>
<feature type="region of interest" description="Disordered" evidence="1">
    <location>
        <begin position="215"/>
        <end position="248"/>
    </location>
</feature>
<proteinExistence type="predicted"/>
<dbReference type="Proteomes" id="UP001302126">
    <property type="component" value="Unassembled WGS sequence"/>
</dbReference>
<keyword evidence="4" id="KW-1185">Reference proteome</keyword>
<sequence>MKRRWSLECDKAGRNCHVSVPNSSANTMSSSFTVTTADAGKLAPPSGVSALTTRCLQPSGVGCNREGPRISEFPVVAYDDYIFWPLSYRDASQKSFAMLITRNAASSYQFVDVFELPGARVIDSISISSTSGSITFEGANFQRVSVSGESLSSKIGAGGSDPSPSSSSPTTTRASPSESPRTTFSTVAAPITTPSIVENPATTTVIQTIVSDSTATTSWSLPGPSPTGDLSLTRASDTSNDGNPSSMSAGRITGIVVGAVLGFTLILSLVIYCCTGKRRERWLKSDQIDHTHYEGGNVQTKIYAFRATVNNHYHPSTNPVQSTSLKDHNLIKAWVDSTTVVGSEKTSKSSKKSSPSSKDTLGAIPSFIKNKKKTKTMSSEAYGTVQSMGSAPPRRFGGGRV</sequence>
<gene>
    <name evidence="3" type="ORF">QBC35DRAFT_490434</name>
</gene>
<comment type="caution">
    <text evidence="3">The sequence shown here is derived from an EMBL/GenBank/DDBJ whole genome shotgun (WGS) entry which is preliminary data.</text>
</comment>
<evidence type="ECO:0000256" key="1">
    <source>
        <dbReference type="SAM" id="MobiDB-lite"/>
    </source>
</evidence>